<keyword evidence="4" id="KW-1185">Reference proteome</keyword>
<reference evidence="1 4" key="2">
    <citation type="submission" date="2019-10" db="EMBL/GenBank/DDBJ databases">
        <title>Prolixibacter strains distinguished by the presence of nitrate reductase genes were adept at nitrate-dependent anaerobic corrosion of metallic iron and carbon steel.</title>
        <authorList>
            <person name="Iino T."/>
            <person name="Shono N."/>
            <person name="Ito K."/>
            <person name="Nakamura R."/>
            <person name="Sueoka K."/>
            <person name="Harayama S."/>
            <person name="Ohkuma M."/>
        </authorList>
    </citation>
    <scope>NUCLEOTIDE SEQUENCE [LARGE SCALE GENOMIC DNA]</scope>
    <source>
        <strain evidence="1 4">MIC1-1</strain>
    </source>
</reference>
<dbReference type="Proteomes" id="UP000240621">
    <property type="component" value="Unassembled WGS sequence"/>
</dbReference>
<name>A0A2P8C901_9BACT</name>
<evidence type="ECO:0000313" key="2">
    <source>
        <dbReference type="EMBL" id="PSK81436.1"/>
    </source>
</evidence>
<dbReference type="RefSeq" id="WP_106543119.1">
    <property type="nucleotide sequence ID" value="NZ_BLAU01000001.1"/>
</dbReference>
<dbReference type="AlphaFoldDB" id="A0A2P8C901"/>
<organism evidence="2 3">
    <name type="scientific">Prolixibacter denitrificans</name>
    <dbReference type="NCBI Taxonomy" id="1541063"/>
    <lineage>
        <taxon>Bacteria</taxon>
        <taxon>Pseudomonadati</taxon>
        <taxon>Bacteroidota</taxon>
        <taxon>Bacteroidia</taxon>
        <taxon>Marinilabiliales</taxon>
        <taxon>Prolixibacteraceae</taxon>
        <taxon>Prolixibacter</taxon>
    </lineage>
</organism>
<comment type="caution">
    <text evidence="2">The sequence shown here is derived from an EMBL/GenBank/DDBJ whole genome shotgun (WGS) entry which is preliminary data.</text>
</comment>
<proteinExistence type="predicted"/>
<accession>A0A2P8C901</accession>
<reference evidence="2 3" key="1">
    <citation type="submission" date="2018-03" db="EMBL/GenBank/DDBJ databases">
        <title>Genomic Encyclopedia of Archaeal and Bacterial Type Strains, Phase II (KMG-II): from individual species to whole genera.</title>
        <authorList>
            <person name="Goeker M."/>
        </authorList>
    </citation>
    <scope>NUCLEOTIDE SEQUENCE [LARGE SCALE GENOMIC DNA]</scope>
    <source>
        <strain evidence="2 3">DSM 27267</strain>
    </source>
</reference>
<evidence type="ECO:0000313" key="4">
    <source>
        <dbReference type="Proteomes" id="UP000396862"/>
    </source>
</evidence>
<dbReference type="EMBL" id="PYGC01000009">
    <property type="protein sequence ID" value="PSK81436.1"/>
    <property type="molecule type" value="Genomic_DNA"/>
</dbReference>
<evidence type="ECO:0000313" key="1">
    <source>
        <dbReference type="EMBL" id="GET21094.1"/>
    </source>
</evidence>
<protein>
    <submittedName>
        <fullName evidence="2">Uncharacterized protein</fullName>
    </submittedName>
</protein>
<evidence type="ECO:0000313" key="3">
    <source>
        <dbReference type="Proteomes" id="UP000240621"/>
    </source>
</evidence>
<sequence>MAQNDLIKVEFTPEQLDAMKQGLQQVTNVIDPIAPVLSNDDRRNYGSVAEQNKLLINSSKSYMEQFPDLKPAFVDKAEFDRDFAARKEIEALLIVMSDLQRKLTDMKILLDHDNYQDALMFYRGIRYMARERVAGAVTIYNDLKQYFPRSTKAENVD</sequence>
<dbReference type="OrthoDB" id="5952844at2"/>
<dbReference type="Proteomes" id="UP000396862">
    <property type="component" value="Unassembled WGS sequence"/>
</dbReference>
<gene>
    <name evidence="2" type="ORF">CLV93_10939</name>
    <name evidence="1" type="ORF">JCM18694_13400</name>
</gene>
<dbReference type="EMBL" id="BLAU01000001">
    <property type="protein sequence ID" value="GET21094.1"/>
    <property type="molecule type" value="Genomic_DNA"/>
</dbReference>